<dbReference type="Proteomes" id="UP000266206">
    <property type="component" value="Unassembled WGS sequence"/>
</dbReference>
<dbReference type="AlphaFoldDB" id="A0A3A1YT37"/>
<name>A0A3A1YT37_9BURK</name>
<keyword evidence="1" id="KW-0732">Signal</keyword>
<evidence type="ECO:0000313" key="4">
    <source>
        <dbReference type="Proteomes" id="UP000266206"/>
    </source>
</evidence>
<gene>
    <name evidence="2" type="ORF">CJO09_05630</name>
    <name evidence="3" type="ORF">CJP73_07055</name>
</gene>
<protein>
    <recommendedName>
        <fullName evidence="6">DUF3833 domain-containing protein</fullName>
    </recommendedName>
</protein>
<proteinExistence type="predicted"/>
<dbReference type="OrthoDB" id="5296954at2"/>
<dbReference type="Pfam" id="PF12915">
    <property type="entry name" value="DUF3833"/>
    <property type="match status" value="1"/>
</dbReference>
<reference evidence="4 5" key="1">
    <citation type="submission" date="2017-08" db="EMBL/GenBank/DDBJ databases">
        <title>Pusillimonas indicus sp. nov., a member of the family Alcaligenaceae isolated from surface seawater.</title>
        <authorList>
            <person name="Li J."/>
        </authorList>
    </citation>
    <scope>NUCLEOTIDE SEQUENCE [LARGE SCALE GENOMIC DNA]</scope>
    <source>
        <strain evidence="2 5">17-4A</strain>
        <strain evidence="3 4">L52-1-41</strain>
    </source>
</reference>
<sequence length="183" mass="20913">MFGIRLSRVWRRGVLAALTCLVLTACASPTPSDYAQEKPRLDLKEYFDGDIDAYGIFTDRSGKVVRRFTVRIKAYWEGNKGTLEEDFIYSDGETQRRVWTLIDEGNGRYTGTASDVVGEAEGYVAGNAFQWNYVLRLPVGDTTYDVSFDDWMFLMNDKVMLNRATMSKFGIRLGEVTLSFYKR</sequence>
<feature type="signal peptide" evidence="1">
    <location>
        <begin position="1"/>
        <end position="27"/>
    </location>
</feature>
<keyword evidence="5" id="KW-1185">Reference proteome</keyword>
<accession>A0A3A1YT37</accession>
<evidence type="ECO:0000256" key="1">
    <source>
        <dbReference type="SAM" id="SignalP"/>
    </source>
</evidence>
<feature type="chain" id="PRO_5017450390" description="DUF3833 domain-containing protein" evidence="1">
    <location>
        <begin position="28"/>
        <end position="183"/>
    </location>
</feature>
<evidence type="ECO:0000313" key="3">
    <source>
        <dbReference type="EMBL" id="RIY41382.1"/>
    </source>
</evidence>
<dbReference type="InterPro" id="IPR024409">
    <property type="entry name" value="DUF3833"/>
</dbReference>
<dbReference type="RefSeq" id="WP_119441961.1">
    <property type="nucleotide sequence ID" value="NZ_CP170494.1"/>
</dbReference>
<organism evidence="3 4">
    <name type="scientific">Neopusillimonas maritima</name>
    <dbReference type="NCBI Taxonomy" id="2026239"/>
    <lineage>
        <taxon>Bacteria</taxon>
        <taxon>Pseudomonadati</taxon>
        <taxon>Pseudomonadota</taxon>
        <taxon>Betaproteobacteria</taxon>
        <taxon>Burkholderiales</taxon>
        <taxon>Alcaligenaceae</taxon>
        <taxon>Neopusillimonas</taxon>
    </lineage>
</organism>
<dbReference type="EMBL" id="NQOU01000002">
    <property type="protein sequence ID" value="RII83628.1"/>
    <property type="molecule type" value="Genomic_DNA"/>
</dbReference>
<dbReference type="EMBL" id="NQYH01000004">
    <property type="protein sequence ID" value="RIY41382.1"/>
    <property type="molecule type" value="Genomic_DNA"/>
</dbReference>
<evidence type="ECO:0000313" key="5">
    <source>
        <dbReference type="Proteomes" id="UP000266483"/>
    </source>
</evidence>
<dbReference type="Proteomes" id="UP000266483">
    <property type="component" value="Unassembled WGS sequence"/>
</dbReference>
<dbReference type="PROSITE" id="PS51257">
    <property type="entry name" value="PROKAR_LIPOPROTEIN"/>
    <property type="match status" value="1"/>
</dbReference>
<evidence type="ECO:0008006" key="6">
    <source>
        <dbReference type="Google" id="ProtNLM"/>
    </source>
</evidence>
<evidence type="ECO:0000313" key="2">
    <source>
        <dbReference type="EMBL" id="RII83628.1"/>
    </source>
</evidence>
<comment type="caution">
    <text evidence="3">The sequence shown here is derived from an EMBL/GenBank/DDBJ whole genome shotgun (WGS) entry which is preliminary data.</text>
</comment>